<evidence type="ECO:0000256" key="1">
    <source>
        <dbReference type="SAM" id="SignalP"/>
    </source>
</evidence>
<feature type="chain" id="PRO_5040980350" evidence="1">
    <location>
        <begin position="26"/>
        <end position="148"/>
    </location>
</feature>
<organism evidence="2 3">
    <name type="scientific">Actinomadura rubrobrunea</name>
    <dbReference type="NCBI Taxonomy" id="115335"/>
    <lineage>
        <taxon>Bacteria</taxon>
        <taxon>Bacillati</taxon>
        <taxon>Actinomycetota</taxon>
        <taxon>Actinomycetes</taxon>
        <taxon>Streptosporangiales</taxon>
        <taxon>Thermomonosporaceae</taxon>
        <taxon>Actinomadura</taxon>
    </lineage>
</organism>
<evidence type="ECO:0000313" key="2">
    <source>
        <dbReference type="EMBL" id="GLW67567.1"/>
    </source>
</evidence>
<evidence type="ECO:0000313" key="3">
    <source>
        <dbReference type="Proteomes" id="UP001165124"/>
    </source>
</evidence>
<feature type="signal peptide" evidence="1">
    <location>
        <begin position="1"/>
        <end position="25"/>
    </location>
</feature>
<gene>
    <name evidence="2" type="ORF">Arub01_58100</name>
</gene>
<dbReference type="Proteomes" id="UP001165124">
    <property type="component" value="Unassembled WGS sequence"/>
</dbReference>
<dbReference type="EMBL" id="BSRZ01000027">
    <property type="protein sequence ID" value="GLW67567.1"/>
    <property type="molecule type" value="Genomic_DNA"/>
</dbReference>
<dbReference type="AlphaFoldDB" id="A0A9W6Q0W4"/>
<reference evidence="2" key="1">
    <citation type="submission" date="2023-02" db="EMBL/GenBank/DDBJ databases">
        <title>Actinomadura rubrobrunea NBRC 14622.</title>
        <authorList>
            <person name="Ichikawa N."/>
            <person name="Sato H."/>
            <person name="Tonouchi N."/>
        </authorList>
    </citation>
    <scope>NUCLEOTIDE SEQUENCE</scope>
    <source>
        <strain evidence="2">NBRC 14622</strain>
    </source>
</reference>
<keyword evidence="1" id="KW-0732">Signal</keyword>
<proteinExistence type="predicted"/>
<name>A0A9W6Q0W4_9ACTN</name>
<sequence length="148" mass="15367">MLVAMRAKPLFVVAGAVGGTLVATAAFVLNGNASEAPKAVAYRDVNKIAAVLRDHGADGCEADATRVECRHEGRYVAGTVLTPGLTMDAALSTWRTGVAQSALGEQGPFAILQGPNWLVTGPGALMREASQELGGRLINCDRPYGACR</sequence>
<protein>
    <submittedName>
        <fullName evidence="2">Uncharacterized protein</fullName>
    </submittedName>
</protein>
<accession>A0A9W6Q0W4</accession>
<keyword evidence="3" id="KW-1185">Reference proteome</keyword>
<comment type="caution">
    <text evidence="2">The sequence shown here is derived from an EMBL/GenBank/DDBJ whole genome shotgun (WGS) entry which is preliminary data.</text>
</comment>